<dbReference type="InterPro" id="IPR018769">
    <property type="entry name" value="VgrG2_DUF2345"/>
</dbReference>
<evidence type="ECO:0000259" key="2">
    <source>
        <dbReference type="Pfam" id="PF10106"/>
    </source>
</evidence>
<dbReference type="SUPFAM" id="SSF69349">
    <property type="entry name" value="Phage fibre proteins"/>
    <property type="match status" value="1"/>
</dbReference>
<dbReference type="Gene3D" id="2.30.110.50">
    <property type="match status" value="1"/>
</dbReference>
<keyword evidence="5" id="KW-1185">Reference proteome</keyword>
<dbReference type="Gene3D" id="2.40.50.230">
    <property type="entry name" value="Gp5 N-terminal domain"/>
    <property type="match status" value="1"/>
</dbReference>
<dbReference type="SUPFAM" id="SSF69279">
    <property type="entry name" value="Phage tail proteins"/>
    <property type="match status" value="2"/>
</dbReference>
<dbReference type="OrthoDB" id="1907165at2"/>
<dbReference type="InterPro" id="IPR037026">
    <property type="entry name" value="Vgr_OB-fold_dom_sf"/>
</dbReference>
<dbReference type="InterPro" id="IPR028244">
    <property type="entry name" value="T6SS_Rhs_Vgr_dom"/>
</dbReference>
<dbReference type="Pfam" id="PF13296">
    <property type="entry name" value="T6SS_Vgr"/>
    <property type="match status" value="1"/>
</dbReference>
<keyword evidence="1" id="KW-0175">Coiled coil</keyword>
<feature type="coiled-coil region" evidence="1">
    <location>
        <begin position="562"/>
        <end position="610"/>
    </location>
</feature>
<reference evidence="4 5" key="1">
    <citation type="submission" date="2016-01" db="EMBL/GenBank/DDBJ databases">
        <authorList>
            <person name="Peeters C."/>
        </authorList>
    </citation>
    <scope>NUCLEOTIDE SEQUENCE [LARGE SCALE GENOMIC DNA]</scope>
    <source>
        <strain evidence="4">LMG 29315</strain>
    </source>
</reference>
<protein>
    <submittedName>
        <fullName evidence="4">Rhs element Vgr protein</fullName>
    </submittedName>
</protein>
<gene>
    <name evidence="4" type="ORF">AWB72_01238</name>
</gene>
<dbReference type="SUPFAM" id="SSF69255">
    <property type="entry name" value="gp5 N-terminal domain-like"/>
    <property type="match status" value="1"/>
</dbReference>
<feature type="domain" description="Putative type VI secretion system Rhs element associated Vgr" evidence="3">
    <location>
        <begin position="481"/>
        <end position="582"/>
    </location>
</feature>
<accession>A0A658QT88</accession>
<evidence type="ECO:0000313" key="5">
    <source>
        <dbReference type="Proteomes" id="UP000198263"/>
    </source>
</evidence>
<proteinExistence type="predicted"/>
<dbReference type="Pfam" id="PF10106">
    <property type="entry name" value="DUF2345"/>
    <property type="match status" value="1"/>
</dbReference>
<dbReference type="NCBIfam" id="TIGR01646">
    <property type="entry name" value="vgr_GE"/>
    <property type="match status" value="1"/>
</dbReference>
<feature type="domain" description="DUF2345" evidence="2">
    <location>
        <begin position="602"/>
        <end position="740"/>
    </location>
</feature>
<sequence>MDVQTTRPSVLARWITGRQSYFLKVRGAAPTDGLSIVSVKAIERLGEPYHITLELTANAELALADYLGRSATFSIEPAPDEGTPREFNGVVTRFIRTRKTRDFCAYRIVVESPLARLRITKRSRVYQNKTVPDMIQAILLSHGFLTHQFAFRLRREFPTLAFHMQHQMSDWAFIHLLMRQSGLFCYTRPGDFGDQVIFADDIDGYDYQLRTPVLVRETSGLETGNEAILSLQTHSVAFAQSVRVRNYNPAKSWEPFEAQVNLAHDDKTTYGQTYTWGSHHLDADSAQWEARLRHEEALSGQIRFEGKSTVSAFCTGLVVRTDEKLPDAPHGFMLTEVIHEAARDKSYHNTFRAIPADRPYRIPLREDSWPKISGTLSARVTTRDEDAEFAEMDEHGLYTARFDFDTDEWPSGGESVPLRLAKPFAGAHQTGFHFPLLRNTEVAIAFAGGDPRCPYIAHIHHHAYASDLIHGLDGWNTRNAIRTVSNNKLRLEDAKGKEGAKLATEYGGKTQLNLGYIVDSRRQKRGEGFELRSDSWGALRAGKGLFLSADAQQAASGQTLDMSAALAQLQTAQGRMQSLSEAVSKAKAIVADCEAQKALLETQLKDLQQAVLLASAPHGVALTSGEHMQLSAGGHLFTTTGGNADAAIGGNYTVAAGNAVSIFANAQGVKVTAAEGKVDVQAQGDALNLAALKGVTIASTEDAITLNAKSELTLYCGGSYIKLNSSGVEIGSPSDVRLKGPLRVSGSATKQSALPLMPKQEPTGMQLWHVYPNGEPVKNASYRVDYPDGSFRWGKLDENGKGMLANVPRGGGSIKYFEDGYPIKDDERKWAEPDGAANVQADGSPDAALPSLTGPAVAAAQTAAMTELPALAAPALSVAQAAITGGGGAALKAATQTATQAVIGSMGQQLEQPSTPALAKSLASQ</sequence>
<dbReference type="Proteomes" id="UP000198263">
    <property type="component" value="Unassembled WGS sequence"/>
</dbReference>
<dbReference type="Gene3D" id="3.55.50.10">
    <property type="entry name" value="Baseplate protein-like domains"/>
    <property type="match status" value="1"/>
</dbReference>
<dbReference type="InterPro" id="IPR006533">
    <property type="entry name" value="T6SS_Vgr_RhsGE"/>
</dbReference>
<evidence type="ECO:0000259" key="3">
    <source>
        <dbReference type="Pfam" id="PF13296"/>
    </source>
</evidence>
<comment type="caution">
    <text evidence="4">The sequence shown here is derived from an EMBL/GenBank/DDBJ whole genome shotgun (WGS) entry which is preliminary data.</text>
</comment>
<name>A0A658QT88_9BURK</name>
<dbReference type="Pfam" id="PF05954">
    <property type="entry name" value="Phage_GPD"/>
    <property type="match status" value="1"/>
</dbReference>
<dbReference type="EMBL" id="FCNV02000002">
    <property type="protein sequence ID" value="SAL19647.1"/>
    <property type="molecule type" value="Genomic_DNA"/>
</dbReference>
<evidence type="ECO:0000256" key="1">
    <source>
        <dbReference type="SAM" id="Coils"/>
    </source>
</evidence>
<dbReference type="AlphaFoldDB" id="A0A658QT88"/>
<dbReference type="Gene3D" id="4.10.220.110">
    <property type="match status" value="1"/>
</dbReference>
<evidence type="ECO:0000313" key="4">
    <source>
        <dbReference type="EMBL" id="SAL19647.1"/>
    </source>
</evidence>
<dbReference type="RefSeq" id="WP_087127951.1">
    <property type="nucleotide sequence ID" value="NZ_FCNV02000002.1"/>
</dbReference>
<organism evidence="4 5">
    <name type="scientific">Caballeronia concitans</name>
    <dbReference type="NCBI Taxonomy" id="1777133"/>
    <lineage>
        <taxon>Bacteria</taxon>
        <taxon>Pseudomonadati</taxon>
        <taxon>Pseudomonadota</taxon>
        <taxon>Betaproteobacteria</taxon>
        <taxon>Burkholderiales</taxon>
        <taxon>Burkholderiaceae</taxon>
        <taxon>Caballeronia</taxon>
    </lineage>
</organism>